<feature type="transmembrane region" description="Helical" evidence="6">
    <location>
        <begin position="197"/>
        <end position="220"/>
    </location>
</feature>
<dbReference type="InterPro" id="IPR005744">
    <property type="entry name" value="Hy-lIII"/>
</dbReference>
<feature type="transmembrane region" description="Helical" evidence="6">
    <location>
        <begin position="59"/>
        <end position="82"/>
    </location>
</feature>
<comment type="similarity">
    <text evidence="2">Belongs to the UPF0073 (Hly-III) family.</text>
</comment>
<feature type="transmembrane region" description="Helical" evidence="6">
    <location>
        <begin position="144"/>
        <end position="161"/>
    </location>
</feature>
<reference evidence="7 8" key="1">
    <citation type="journal article" date="2022" name="Int. J. Syst. Evol. Microbiol.">
        <title>Apilactobacillus apisilvae sp. nov., Nicolia spurrieriana gen. nov. sp. nov., Bombilactobacillus folatiphilus sp. nov. and Bombilactobacillus thymidiniphilus sp. nov., four new lactic acid bacterial isolates from stingless bees Tetragonula carbonaria and Austroplebeia australis.</title>
        <authorList>
            <person name="Oliphant S.A."/>
            <person name="Watson-Haigh N.S."/>
            <person name="Sumby K.M."/>
            <person name="Gardner J."/>
            <person name="Groom S."/>
            <person name="Jiranek V."/>
        </authorList>
    </citation>
    <scope>NUCLEOTIDE SEQUENCE [LARGE SCALE GENOMIC DNA]</scope>
    <source>
        <strain evidence="7 8">SG4_A1</strain>
    </source>
</reference>
<evidence type="ECO:0000256" key="3">
    <source>
        <dbReference type="ARBA" id="ARBA00022692"/>
    </source>
</evidence>
<dbReference type="NCBIfam" id="TIGR01065">
    <property type="entry name" value="hlyIII"/>
    <property type="match status" value="1"/>
</dbReference>
<evidence type="ECO:0000256" key="5">
    <source>
        <dbReference type="ARBA" id="ARBA00023136"/>
    </source>
</evidence>
<feature type="transmembrane region" description="Helical" evidence="6">
    <location>
        <begin position="21"/>
        <end position="43"/>
    </location>
</feature>
<dbReference type="PANTHER" id="PTHR20855:SF129">
    <property type="entry name" value="HEMOLYSIN-3 HOMOLOG"/>
    <property type="match status" value="1"/>
</dbReference>
<keyword evidence="4 6" id="KW-1133">Transmembrane helix</keyword>
<name>A0ABY4PEK0_9LACO</name>
<feature type="transmembrane region" description="Helical" evidence="6">
    <location>
        <begin position="118"/>
        <end position="137"/>
    </location>
</feature>
<evidence type="ECO:0000256" key="4">
    <source>
        <dbReference type="ARBA" id="ARBA00022989"/>
    </source>
</evidence>
<gene>
    <name evidence="7" type="ORF">MOO47_00475</name>
</gene>
<dbReference type="Proteomes" id="UP000831947">
    <property type="component" value="Chromosome"/>
</dbReference>
<dbReference type="RefSeq" id="WP_249512897.1">
    <property type="nucleotide sequence ID" value="NZ_CP093365.1"/>
</dbReference>
<proteinExistence type="inferred from homology"/>
<keyword evidence="8" id="KW-1185">Reference proteome</keyword>
<evidence type="ECO:0000313" key="7">
    <source>
        <dbReference type="EMBL" id="UQS83712.1"/>
    </source>
</evidence>
<protein>
    <submittedName>
        <fullName evidence="7">Hemolysin III family protein</fullName>
    </submittedName>
</protein>
<feature type="transmembrane region" description="Helical" evidence="6">
    <location>
        <begin position="167"/>
        <end position="190"/>
    </location>
</feature>
<dbReference type="Pfam" id="PF03006">
    <property type="entry name" value="HlyIII"/>
    <property type="match status" value="1"/>
</dbReference>
<feature type="transmembrane region" description="Helical" evidence="6">
    <location>
        <begin position="94"/>
        <end position="112"/>
    </location>
</feature>
<keyword evidence="5 6" id="KW-0472">Membrane</keyword>
<organism evidence="7 8">
    <name type="scientific">Bombilactobacillus thymidiniphilus</name>
    <dbReference type="NCBI Taxonomy" id="2923363"/>
    <lineage>
        <taxon>Bacteria</taxon>
        <taxon>Bacillati</taxon>
        <taxon>Bacillota</taxon>
        <taxon>Bacilli</taxon>
        <taxon>Lactobacillales</taxon>
        <taxon>Lactobacillaceae</taxon>
        <taxon>Bombilactobacillus</taxon>
    </lineage>
</organism>
<evidence type="ECO:0000256" key="2">
    <source>
        <dbReference type="ARBA" id="ARBA00008488"/>
    </source>
</evidence>
<evidence type="ECO:0000256" key="1">
    <source>
        <dbReference type="ARBA" id="ARBA00004127"/>
    </source>
</evidence>
<evidence type="ECO:0000313" key="8">
    <source>
        <dbReference type="Proteomes" id="UP000831947"/>
    </source>
</evidence>
<dbReference type="PANTHER" id="PTHR20855">
    <property type="entry name" value="ADIPOR/PROGESTIN RECEPTOR-RELATED"/>
    <property type="match status" value="1"/>
</dbReference>
<sequence length="221" mass="24785">MNKLFATPQTTTKVYRITNEVFSAITHGIGIILAVTGTVLLLIKACTQPHISTAQVISYIIYSFTLIFLYLCSTLFHSLYFTKARHVFQILDHSSIFLLIAGTYTPYCVLGIPKPMNWLLLSIIWLITIGGIIYKSFNIGNHPIIDTALYVIMGWMVILAMKPLHKSLGSTGIALLFWGGVAFTVGALLYTMRGLKYIHVIWHVVVMIGTTLMFLSVYLYL</sequence>
<accession>A0ABY4PEK0</accession>
<dbReference type="EMBL" id="CP093365">
    <property type="protein sequence ID" value="UQS83712.1"/>
    <property type="molecule type" value="Genomic_DNA"/>
</dbReference>
<evidence type="ECO:0000256" key="6">
    <source>
        <dbReference type="SAM" id="Phobius"/>
    </source>
</evidence>
<comment type="subcellular location">
    <subcellularLocation>
        <location evidence="1">Endomembrane system</location>
        <topology evidence="1">Multi-pass membrane protein</topology>
    </subcellularLocation>
</comment>
<keyword evidence="3 6" id="KW-0812">Transmembrane</keyword>
<dbReference type="InterPro" id="IPR004254">
    <property type="entry name" value="AdipoR/HlyIII-related"/>
</dbReference>